<organism evidence="10">
    <name type="scientific">Thermobifida fusca (strain YX)</name>
    <dbReference type="NCBI Taxonomy" id="269800"/>
    <lineage>
        <taxon>Bacteria</taxon>
        <taxon>Bacillati</taxon>
        <taxon>Actinomycetota</taxon>
        <taxon>Actinomycetes</taxon>
        <taxon>Streptosporangiales</taxon>
        <taxon>Nocardiopsidaceae</taxon>
        <taxon>Thermobifida</taxon>
    </lineage>
</organism>
<keyword evidence="1 7" id="KW-0808">Transferase</keyword>
<dbReference type="eggNOG" id="COG1391">
    <property type="taxonomic scope" value="Bacteria"/>
</dbReference>
<dbReference type="NCBIfam" id="NF010707">
    <property type="entry name" value="PRK14109.1"/>
    <property type="match status" value="1"/>
</dbReference>
<keyword evidence="2 7" id="KW-0548">Nucleotidyltransferase</keyword>
<dbReference type="InterPro" id="IPR013546">
    <property type="entry name" value="PII_UdlTrfase/GS_AdlTrfase"/>
</dbReference>
<dbReference type="GO" id="GO:0000820">
    <property type="term" value="P:regulation of glutamine family amino acid metabolic process"/>
    <property type="evidence" value="ECO:0007669"/>
    <property type="project" value="UniProtKB-UniRule"/>
</dbReference>
<comment type="catalytic activity">
    <reaction evidence="7">
        <text>[glutamine synthetase]-O(4)-(5'-adenylyl)-L-tyrosine + phosphate = [glutamine synthetase]-L-tyrosine + ADP</text>
        <dbReference type="Rhea" id="RHEA:43716"/>
        <dbReference type="Rhea" id="RHEA-COMP:10660"/>
        <dbReference type="Rhea" id="RHEA-COMP:10661"/>
        <dbReference type="ChEBI" id="CHEBI:43474"/>
        <dbReference type="ChEBI" id="CHEBI:46858"/>
        <dbReference type="ChEBI" id="CHEBI:83624"/>
        <dbReference type="ChEBI" id="CHEBI:456216"/>
        <dbReference type="EC" id="2.7.7.89"/>
    </reaction>
</comment>
<keyword evidence="4 7" id="KW-0067">ATP-binding</keyword>
<evidence type="ECO:0000259" key="8">
    <source>
        <dbReference type="Pfam" id="PF03710"/>
    </source>
</evidence>
<dbReference type="InterPro" id="IPR005190">
    <property type="entry name" value="GlnE_rpt_dom"/>
</dbReference>
<dbReference type="Pfam" id="PF08335">
    <property type="entry name" value="GlnD_UR_UTase"/>
    <property type="match status" value="2"/>
</dbReference>
<evidence type="ECO:0000256" key="6">
    <source>
        <dbReference type="ARBA" id="ARBA00023268"/>
    </source>
</evidence>
<evidence type="ECO:0000256" key="7">
    <source>
        <dbReference type="HAMAP-Rule" id="MF_00802"/>
    </source>
</evidence>
<dbReference type="HAMAP" id="MF_00802">
    <property type="entry name" value="GlnE"/>
    <property type="match status" value="1"/>
</dbReference>
<dbReference type="HOGENOM" id="CLU_006233_1_0_11"/>
<dbReference type="AlphaFoldDB" id="Q47R93"/>
<feature type="domain" description="Glutamate-ammonia ligase adenylyltransferase repeated" evidence="8">
    <location>
        <begin position="630"/>
        <end position="866"/>
    </location>
</feature>
<dbReference type="PANTHER" id="PTHR30621">
    <property type="entry name" value="GLUTAMINE SYNTHETASE ADENYLYLTRANSFERASE"/>
    <property type="match status" value="1"/>
</dbReference>
<evidence type="ECO:0000256" key="2">
    <source>
        <dbReference type="ARBA" id="ARBA00022695"/>
    </source>
</evidence>
<comment type="cofactor">
    <cofactor evidence="7">
        <name>Mg(2+)</name>
        <dbReference type="ChEBI" id="CHEBI:18420"/>
    </cofactor>
</comment>
<sequence>MVHSVGGRLWWRPLHRLCGRVESYRGAVASRDSTGTSVGALARRGFGDATRAARLLAESGLADAAHEVIVDALCRAADPDLALFGLVRILERSADPGELLSALHEDADFRERLCQVVGASRALADHLVRHPGDWRELRGADAARPPDAEELRAGLLAVVGADPYSPAPVADVSRRDAAEAAHALRLAYRRRVLRLAGRDLTGVQDLKEVAAELADLAAAVLEGALALARARFPEEAERCRLAVIGLGKCGGRELNYVSDVDVVFVAEPTEACPDEAAALAAATRLASALLEVPTATDAEGTLWEVDTALRPDGRNGPLVRSLGGHVSYYERWAKTWEFQALVKARPIAGDAELGAAYMKAISPLVWQAAGRPNFVEDVQAMRRRVEAHLPRAQADREVKLGRGGLRDIEFAVQLLQLVHGRRDESLRSGNTLEALAALSQGGYVGRQDAAALADAYRFLRRVEHLLQLYRLRRTHLLPDAQSDKGQWALRRLGRSLGFTADPVGGVVDTWRRRATEVRRLHEKLFYRPLLKAVARLPEDEVQLSLEHARIRLEALGFVDPAGALRHLEALTAGVSRRAAIQRTLLPVMLGWFANSPDPDAGLLGFRQVSDALGTTPWYLRLLRDDVRVAERMAHLLGTSRYFTELLLRAPEAVALLADDRDLVQRSDAELATEADAALRRHDTAENQVAAVRALRRRELLRTAAADLLGVTDINGVGDALTAIAAVTVDAALRAATERVARQRGTEPVTRMCVIAMGRFGGSELSYTSDADVMFVHDPLPGADAGEAAATAEAIVRELMRLLEFPGSSEPPVRLDAGLRPEGKNGPMVRSLDAYAAYYQRWASHWESQALLRAVPVAGDAELGRRFVAVIDPVRYPEGGPSDQAVREIRRLKARMEAERLPRGADPALHTKLGRGGLSDVEWTVQLLQLRHAYRVPELRTTGTLQALNAAVQCGLLDPDDGATLEVAWRLASRIRGAITLVRGRGGDSIPVGWRDRSAIASALGYRMENGGGSPGERMVEDYRRATRRARAVMERVFYDS</sequence>
<dbReference type="SUPFAM" id="SSF81301">
    <property type="entry name" value="Nucleotidyltransferase"/>
    <property type="match status" value="2"/>
</dbReference>
<dbReference type="SUPFAM" id="SSF81593">
    <property type="entry name" value="Nucleotidyltransferase substrate binding subunit/domain"/>
    <property type="match status" value="2"/>
</dbReference>
<evidence type="ECO:0000256" key="1">
    <source>
        <dbReference type="ARBA" id="ARBA00022679"/>
    </source>
</evidence>
<dbReference type="Gene3D" id="1.20.120.330">
    <property type="entry name" value="Nucleotidyltransferases domain 2"/>
    <property type="match status" value="2"/>
</dbReference>
<keyword evidence="10" id="KW-0436">Ligase</keyword>
<keyword evidence="5 7" id="KW-0460">Magnesium</keyword>
<comment type="similarity">
    <text evidence="7">Belongs to the GlnE family.</text>
</comment>
<dbReference type="GO" id="GO:0016874">
    <property type="term" value="F:ligase activity"/>
    <property type="evidence" value="ECO:0007669"/>
    <property type="project" value="UniProtKB-KW"/>
</dbReference>
<dbReference type="KEGG" id="tfu:Tfu_0986"/>
<dbReference type="EC" id="2.7.7.89" evidence="7"/>
<accession>Q47R93</accession>
<evidence type="ECO:0000313" key="10">
    <source>
        <dbReference type="EMBL" id="AAZ55024.1"/>
    </source>
</evidence>
<evidence type="ECO:0000256" key="3">
    <source>
        <dbReference type="ARBA" id="ARBA00022741"/>
    </source>
</evidence>
<comment type="catalytic activity">
    <reaction evidence="7">
        <text>[glutamine synthetase]-L-tyrosine + ATP = [glutamine synthetase]-O(4)-(5'-adenylyl)-L-tyrosine + diphosphate</text>
        <dbReference type="Rhea" id="RHEA:18589"/>
        <dbReference type="Rhea" id="RHEA-COMP:10660"/>
        <dbReference type="Rhea" id="RHEA-COMP:10661"/>
        <dbReference type="ChEBI" id="CHEBI:30616"/>
        <dbReference type="ChEBI" id="CHEBI:33019"/>
        <dbReference type="ChEBI" id="CHEBI:46858"/>
        <dbReference type="ChEBI" id="CHEBI:83624"/>
        <dbReference type="EC" id="2.7.7.42"/>
    </reaction>
</comment>
<dbReference type="InterPro" id="IPR023057">
    <property type="entry name" value="GlnE"/>
</dbReference>
<dbReference type="GO" id="GO:0005829">
    <property type="term" value="C:cytosol"/>
    <property type="evidence" value="ECO:0007669"/>
    <property type="project" value="TreeGrafter"/>
</dbReference>
<dbReference type="EC" id="2.7.7.42" evidence="7"/>
<evidence type="ECO:0000259" key="9">
    <source>
        <dbReference type="Pfam" id="PF08335"/>
    </source>
</evidence>
<dbReference type="Pfam" id="PF03710">
    <property type="entry name" value="GlnE"/>
    <property type="match status" value="2"/>
</dbReference>
<evidence type="ECO:0000256" key="4">
    <source>
        <dbReference type="ARBA" id="ARBA00022840"/>
    </source>
</evidence>
<dbReference type="Gene3D" id="3.30.460.10">
    <property type="entry name" value="Beta Polymerase, domain 2"/>
    <property type="match status" value="2"/>
</dbReference>
<keyword evidence="3 7" id="KW-0547">Nucleotide-binding</keyword>
<dbReference type="InterPro" id="IPR043519">
    <property type="entry name" value="NT_sf"/>
</dbReference>
<dbReference type="EMBL" id="CP000088">
    <property type="protein sequence ID" value="AAZ55024.1"/>
    <property type="molecule type" value="Genomic_DNA"/>
</dbReference>
<gene>
    <name evidence="7" type="primary">glnE</name>
    <name evidence="10" type="ordered locus">Tfu_0986</name>
</gene>
<dbReference type="GO" id="GO:0008882">
    <property type="term" value="F:[glutamate-ammonia-ligase] adenylyltransferase activity"/>
    <property type="evidence" value="ECO:0007669"/>
    <property type="project" value="UniProtKB-UniRule"/>
</dbReference>
<dbReference type="GO" id="GO:0047388">
    <property type="term" value="F:[glutamine synthetase]-adenylyl-L-tyrosine phosphorylase activity"/>
    <property type="evidence" value="ECO:0007669"/>
    <property type="project" value="UniProtKB-EC"/>
</dbReference>
<reference evidence="10" key="1">
    <citation type="submission" date="2005-07" db="EMBL/GenBank/DDBJ databases">
        <title>Complete sequence of Thermobifida fusca YX.</title>
        <authorList>
            <consortium name="US DOE Joint Genome Institute"/>
            <person name="Copeland A."/>
            <person name="Lucas S."/>
            <person name="Lapidus A."/>
            <person name="Barry K."/>
            <person name="Detter J.C."/>
            <person name="Glavina T."/>
            <person name="Hammon N."/>
            <person name="Israni S."/>
            <person name="Pitluck S."/>
            <person name="Di Bartolo G."/>
            <person name="Chain P."/>
            <person name="Schmutz J."/>
            <person name="Larimer F."/>
            <person name="Land M."/>
            <person name="Lykidis A."/>
            <person name="Richardson P."/>
        </authorList>
    </citation>
    <scope>NUCLEOTIDE SEQUENCE</scope>
    <source>
        <strain evidence="10">YX</strain>
    </source>
</reference>
<dbReference type="RefSeq" id="WP_011291433.1">
    <property type="nucleotide sequence ID" value="NC_007333.1"/>
</dbReference>
<dbReference type="GO" id="GO:0005524">
    <property type="term" value="F:ATP binding"/>
    <property type="evidence" value="ECO:0007669"/>
    <property type="project" value="UniProtKB-UniRule"/>
</dbReference>
<dbReference type="PANTHER" id="PTHR30621:SF0">
    <property type="entry name" value="BIFUNCTIONAL GLUTAMINE SYNTHETASE ADENYLYLTRANSFERASE_ADENYLYL-REMOVING ENZYME"/>
    <property type="match status" value="1"/>
</dbReference>
<dbReference type="STRING" id="269800.Tfu_0986"/>
<dbReference type="CDD" id="cd05401">
    <property type="entry name" value="NT_GlnE_GlnD_like"/>
    <property type="match status" value="2"/>
</dbReference>
<comment type="function">
    <text evidence="7">Involved in the regulation of glutamine synthetase GlnA, a key enzyme in the process to assimilate ammonia. When cellular nitrogen levels are high, the C-terminal adenylyl transferase (AT) inactivates GlnA by covalent transfer of an adenylyl group from ATP to specific tyrosine residue of GlnA, thus reducing its activity. Conversely, when nitrogen levels are low, the N-terminal adenylyl removase (AR) activates GlnA by removing the adenylyl group by phosphorolysis, increasing its activity. The regulatory region of GlnE binds the signal transduction protein PII (GlnB) which indicates the nitrogen status of the cell.</text>
</comment>
<evidence type="ECO:0000256" key="5">
    <source>
        <dbReference type="ARBA" id="ARBA00022842"/>
    </source>
</evidence>
<name>Q47R93_THEFY</name>
<keyword evidence="6 7" id="KW-0511">Multifunctional enzyme</keyword>
<feature type="domain" description="PII-uridylyltransferase/Glutamine-synthetase adenylyltransferase" evidence="9">
    <location>
        <begin position="907"/>
        <end position="1037"/>
    </location>
</feature>
<feature type="region of interest" description="Adenylyl removase" evidence="7">
    <location>
        <begin position="1"/>
        <end position="529"/>
    </location>
</feature>
<feature type="domain" description="PII-uridylyltransferase/Glutamine-synthetase adenylyltransferase" evidence="9">
    <location>
        <begin position="380"/>
        <end position="525"/>
    </location>
</feature>
<feature type="domain" description="Glutamate-ammonia ligase adenylyltransferase repeated" evidence="8">
    <location>
        <begin position="111"/>
        <end position="357"/>
    </location>
</feature>
<proteinExistence type="inferred from homology"/>
<dbReference type="GO" id="GO:0000287">
    <property type="term" value="F:magnesium ion binding"/>
    <property type="evidence" value="ECO:0007669"/>
    <property type="project" value="UniProtKB-UniRule"/>
</dbReference>
<protein>
    <recommendedName>
        <fullName evidence="7">Bifunctional glutamine synthetase adenylyltransferase/adenylyl-removing enzyme</fullName>
    </recommendedName>
    <alternativeName>
        <fullName evidence="7">ATP:glutamine synthetase adenylyltransferase</fullName>
    </alternativeName>
    <alternativeName>
        <fullName evidence="7">ATase</fullName>
    </alternativeName>
    <domain>
        <recommendedName>
            <fullName evidence="7">Glutamine synthetase adenylyl-L-tyrosine phosphorylase</fullName>
            <ecNumber evidence="7">2.7.7.89</ecNumber>
        </recommendedName>
        <alternativeName>
            <fullName evidence="7">Adenylyl removase</fullName>
            <shortName evidence="7">AR</shortName>
            <shortName evidence="7">AT-N</shortName>
        </alternativeName>
    </domain>
    <domain>
        <recommendedName>
            <fullName evidence="7">Glutamine synthetase adenylyl transferase</fullName>
            <ecNumber evidence="7">2.7.7.42</ecNumber>
        </recommendedName>
        <alternativeName>
            <fullName evidence="7">Adenylyl transferase</fullName>
            <shortName evidence="7">AT</shortName>
            <shortName evidence="7">AT-C</shortName>
        </alternativeName>
    </domain>
</protein>
<feature type="region of interest" description="Adenylyl transferase" evidence="7">
    <location>
        <begin position="537"/>
        <end position="1040"/>
    </location>
</feature>